<reference evidence="3 4" key="1">
    <citation type="journal article" date="2012" name="Genome Biol.">
        <title>Genome and low-iron response of an oceanic diatom adapted to chronic iron limitation.</title>
        <authorList>
            <person name="Lommer M."/>
            <person name="Specht M."/>
            <person name="Roy A.S."/>
            <person name="Kraemer L."/>
            <person name="Andreson R."/>
            <person name="Gutowska M.A."/>
            <person name="Wolf J."/>
            <person name="Bergner S.V."/>
            <person name="Schilhabel M.B."/>
            <person name="Klostermeier U.C."/>
            <person name="Beiko R.G."/>
            <person name="Rosenstiel P."/>
            <person name="Hippler M."/>
            <person name="Laroche J."/>
        </authorList>
    </citation>
    <scope>NUCLEOTIDE SEQUENCE [LARGE SCALE GENOMIC DNA]</scope>
    <source>
        <strain evidence="3 4">CCMP1005</strain>
    </source>
</reference>
<dbReference type="eggNOG" id="ENOG502SA42">
    <property type="taxonomic scope" value="Eukaryota"/>
</dbReference>
<keyword evidence="4" id="KW-1185">Reference proteome</keyword>
<accession>K0TL68</accession>
<feature type="signal peptide" evidence="2">
    <location>
        <begin position="1"/>
        <end position="25"/>
    </location>
</feature>
<feature type="chain" id="PRO_5003838063" evidence="2">
    <location>
        <begin position="26"/>
        <end position="336"/>
    </location>
</feature>
<feature type="compositionally biased region" description="Polar residues" evidence="1">
    <location>
        <begin position="35"/>
        <end position="48"/>
    </location>
</feature>
<feature type="compositionally biased region" description="Basic and acidic residues" evidence="1">
    <location>
        <begin position="287"/>
        <end position="303"/>
    </location>
</feature>
<name>K0TL68_THAOC</name>
<keyword evidence="2" id="KW-0732">Signal</keyword>
<comment type="caution">
    <text evidence="3">The sequence shown here is derived from an EMBL/GenBank/DDBJ whole genome shotgun (WGS) entry which is preliminary data.</text>
</comment>
<evidence type="ECO:0000313" key="4">
    <source>
        <dbReference type="Proteomes" id="UP000266841"/>
    </source>
</evidence>
<organism evidence="3 4">
    <name type="scientific">Thalassiosira oceanica</name>
    <name type="common">Marine diatom</name>
    <dbReference type="NCBI Taxonomy" id="159749"/>
    <lineage>
        <taxon>Eukaryota</taxon>
        <taxon>Sar</taxon>
        <taxon>Stramenopiles</taxon>
        <taxon>Ochrophyta</taxon>
        <taxon>Bacillariophyta</taxon>
        <taxon>Coscinodiscophyceae</taxon>
        <taxon>Thalassiosirophycidae</taxon>
        <taxon>Thalassiosirales</taxon>
        <taxon>Thalassiosiraceae</taxon>
        <taxon>Thalassiosira</taxon>
    </lineage>
</organism>
<feature type="region of interest" description="Disordered" evidence="1">
    <location>
        <begin position="287"/>
        <end position="322"/>
    </location>
</feature>
<feature type="compositionally biased region" description="Basic and acidic residues" evidence="1">
    <location>
        <begin position="53"/>
        <end position="71"/>
    </location>
</feature>
<dbReference type="EMBL" id="AGNL01007028">
    <property type="protein sequence ID" value="EJK71592.1"/>
    <property type="molecule type" value="Genomic_DNA"/>
</dbReference>
<dbReference type="Proteomes" id="UP000266841">
    <property type="component" value="Unassembled WGS sequence"/>
</dbReference>
<protein>
    <submittedName>
        <fullName evidence="3">Uncharacterized protein</fullName>
    </submittedName>
</protein>
<dbReference type="AlphaFoldDB" id="K0TL68"/>
<dbReference type="OrthoDB" id="205763at2759"/>
<proteinExistence type="predicted"/>
<evidence type="ECO:0000256" key="1">
    <source>
        <dbReference type="SAM" id="MobiDB-lite"/>
    </source>
</evidence>
<feature type="compositionally biased region" description="Basic residues" evidence="1">
    <location>
        <begin position="304"/>
        <end position="321"/>
    </location>
</feature>
<evidence type="ECO:0000256" key="2">
    <source>
        <dbReference type="SAM" id="SignalP"/>
    </source>
</evidence>
<evidence type="ECO:0000313" key="3">
    <source>
        <dbReference type="EMBL" id="EJK71592.1"/>
    </source>
</evidence>
<feature type="region of interest" description="Disordered" evidence="1">
    <location>
        <begin position="35"/>
        <end position="71"/>
    </location>
</feature>
<gene>
    <name evidence="3" type="ORF">THAOC_06943</name>
</gene>
<sequence length="336" mass="38487">MTTFSPLRLVFIACILFGDEHGSAGFADYGRNRQTQTLSPNVSSSGDTSFPDEDSKSVGRRDGMHDEDLKSLGRRERRRLLKRREHERRKDAWLSRYGTREALVRSFGDARRDLTPKQTRALYHALLPRSLLALSELGVLDPSDLAPLAYQARIAAKEYARSRCNLQGKVMTALVDQYRSLRSGKGLLIGPNANPSMTWEDVLGKYETEIMEQERAAVENGKLSEDDLMMKVFMRIIEKSCSTNQAFDGLFLNEDDDVDEDLVAISTQLEEDIQSILLSPKDAEQVMKRREKVEKQQAKEQKKLAKRRLKDKKRRDKLKRKFEKERIKCLKEESGG</sequence>